<evidence type="ECO:0000313" key="4">
    <source>
        <dbReference type="Proteomes" id="UP001301797"/>
    </source>
</evidence>
<dbReference type="AlphaFoldDB" id="A0AA97FF10"/>
<gene>
    <name evidence="3" type="primary">npdG</name>
    <name evidence="3" type="ORF">F1737_05690</name>
</gene>
<dbReference type="GO" id="GO:0008823">
    <property type="term" value="F:cupric reductase (NADH) activity"/>
    <property type="evidence" value="ECO:0007669"/>
    <property type="project" value="TreeGrafter"/>
</dbReference>
<dbReference type="GO" id="GO:0050661">
    <property type="term" value="F:NADP binding"/>
    <property type="evidence" value="ECO:0007669"/>
    <property type="project" value="InterPro"/>
</dbReference>
<dbReference type="GeneID" id="85229652"/>
<sequence>MKIGIVGGTGDIGQGLAHRLSHNHEIFIGSRDKEKACIVSECTVKTLYENGIEAKCKGATNQEAVDFGDVIVLSINYRHLKSTLDSLTGFENKIVITPINPISKSDCFYYDPPKEGSAALSLKELLPESTRIVSAFNNIAANRWKQLDTELDYSVAVCSDDAEAKNIVMGLVNEVSNLNAVDAGPLQMSSIVESITPLILNIAKYNEMKDVGVRFF</sequence>
<name>A0AA97FF10_9EURY</name>
<dbReference type="KEGG" id="mefw:F1737_05690"/>
<dbReference type="GO" id="GO:0006740">
    <property type="term" value="P:NADPH regeneration"/>
    <property type="evidence" value="ECO:0007669"/>
    <property type="project" value="InterPro"/>
</dbReference>
<dbReference type="Pfam" id="PF03807">
    <property type="entry name" value="F420_oxidored"/>
    <property type="match status" value="1"/>
</dbReference>
<organism evidence="3 4">
    <name type="scientific">Methanochimaera problematica</name>
    <dbReference type="NCBI Taxonomy" id="2609417"/>
    <lineage>
        <taxon>Archaea</taxon>
        <taxon>Methanobacteriati</taxon>
        <taxon>Methanobacteriota</taxon>
        <taxon>Stenosarchaea group</taxon>
        <taxon>Methanomicrobia</taxon>
        <taxon>Methanomicrobiales</taxon>
        <taxon>Methanomicrobiaceae</taxon>
        <taxon>Methanochimaera</taxon>
    </lineage>
</organism>
<proteinExistence type="predicted"/>
<dbReference type="GO" id="GO:0015677">
    <property type="term" value="P:copper ion import"/>
    <property type="evidence" value="ECO:0007669"/>
    <property type="project" value="TreeGrafter"/>
</dbReference>
<dbReference type="EMBL" id="CP043875">
    <property type="protein sequence ID" value="WOF16236.1"/>
    <property type="molecule type" value="Genomic_DNA"/>
</dbReference>
<dbReference type="PANTHER" id="PTHR14239">
    <property type="entry name" value="DUDULIN-RELATED"/>
    <property type="match status" value="1"/>
</dbReference>
<reference evidence="3 4" key="1">
    <citation type="submission" date="2019-09" db="EMBL/GenBank/DDBJ databases">
        <title>The complete genome of Methanoplanus sp. FWC-SCC4.</title>
        <authorList>
            <person name="Chen S.-C."/>
            <person name="Zhou Y.-Z."/>
            <person name="Lai M.-C."/>
        </authorList>
    </citation>
    <scope>NUCLEOTIDE SEQUENCE [LARGE SCALE GENOMIC DNA]</scope>
    <source>
        <strain evidence="3 4">FWC-SCC4</strain>
    </source>
</reference>
<accession>A0AA97FF10</accession>
<dbReference type="Proteomes" id="UP001301797">
    <property type="component" value="Chromosome"/>
</dbReference>
<evidence type="ECO:0000313" key="3">
    <source>
        <dbReference type="EMBL" id="WOF16236.1"/>
    </source>
</evidence>
<dbReference type="NCBIfam" id="TIGR01915">
    <property type="entry name" value="npdG"/>
    <property type="match status" value="1"/>
</dbReference>
<dbReference type="SUPFAM" id="SSF51735">
    <property type="entry name" value="NAD(P)-binding Rossmann-fold domains"/>
    <property type="match status" value="1"/>
</dbReference>
<dbReference type="PANTHER" id="PTHR14239:SF0">
    <property type="entry name" value="F420-DEPENDENT NADP REDUCTASE"/>
    <property type="match status" value="1"/>
</dbReference>
<evidence type="ECO:0000256" key="1">
    <source>
        <dbReference type="ARBA" id="ARBA00023002"/>
    </source>
</evidence>
<feature type="domain" description="Pyrroline-5-carboxylate reductase catalytic N-terminal" evidence="2">
    <location>
        <begin position="2"/>
        <end position="101"/>
    </location>
</feature>
<dbReference type="GO" id="GO:0016651">
    <property type="term" value="F:oxidoreductase activity, acting on NAD(P)H"/>
    <property type="evidence" value="ECO:0007669"/>
    <property type="project" value="InterPro"/>
</dbReference>
<keyword evidence="4" id="KW-1185">Reference proteome</keyword>
<dbReference type="InterPro" id="IPR051267">
    <property type="entry name" value="STEAP_metalloreductase"/>
</dbReference>
<dbReference type="InterPro" id="IPR010185">
    <property type="entry name" value="NpdG"/>
</dbReference>
<dbReference type="GO" id="GO:0005886">
    <property type="term" value="C:plasma membrane"/>
    <property type="evidence" value="ECO:0007669"/>
    <property type="project" value="TreeGrafter"/>
</dbReference>
<dbReference type="InterPro" id="IPR036291">
    <property type="entry name" value="NAD(P)-bd_dom_sf"/>
</dbReference>
<protein>
    <submittedName>
        <fullName evidence="3">NADPH-dependent F420 reductase</fullName>
    </submittedName>
</protein>
<dbReference type="GO" id="GO:0052851">
    <property type="term" value="F:ferric-chelate reductase (NADPH) activity"/>
    <property type="evidence" value="ECO:0007669"/>
    <property type="project" value="TreeGrafter"/>
</dbReference>
<keyword evidence="1" id="KW-0560">Oxidoreductase</keyword>
<dbReference type="Gene3D" id="3.40.50.720">
    <property type="entry name" value="NAD(P)-binding Rossmann-like Domain"/>
    <property type="match status" value="1"/>
</dbReference>
<dbReference type="InterPro" id="IPR028939">
    <property type="entry name" value="P5C_Rdtase_cat_N"/>
</dbReference>
<dbReference type="GO" id="GO:0070967">
    <property type="term" value="F:coenzyme F420 binding"/>
    <property type="evidence" value="ECO:0007669"/>
    <property type="project" value="InterPro"/>
</dbReference>
<dbReference type="RefSeq" id="WP_317137822.1">
    <property type="nucleotide sequence ID" value="NZ_CP043875.1"/>
</dbReference>
<evidence type="ECO:0000259" key="2">
    <source>
        <dbReference type="Pfam" id="PF03807"/>
    </source>
</evidence>